<gene>
    <name evidence="1" type="ORF">RclHR1_21510002</name>
</gene>
<comment type="caution">
    <text evidence="1">The sequence shown here is derived from an EMBL/GenBank/DDBJ whole genome shotgun (WGS) entry which is preliminary data.</text>
</comment>
<keyword evidence="2" id="KW-1185">Reference proteome</keyword>
<proteinExistence type="predicted"/>
<reference evidence="1 2" key="1">
    <citation type="submission" date="2017-11" db="EMBL/GenBank/DDBJ databases">
        <title>The genome of Rhizophagus clarus HR1 reveals common genetic basis of auxotrophy among arbuscular mycorrhizal fungi.</title>
        <authorList>
            <person name="Kobayashi Y."/>
        </authorList>
    </citation>
    <scope>NUCLEOTIDE SEQUENCE [LARGE SCALE GENOMIC DNA]</scope>
    <source>
        <strain evidence="1 2">HR1</strain>
    </source>
</reference>
<sequence>MGLGTIMQMIGNNDANVEIGNDYANIKIRNDDANVRIGNDDTNIEIRNDDKNVRIGNDDANIRIRNNDTNVKIGNDDKDVNDDGNGNLIFIEIYYDEEQRNPKRLGLNLKICIFSLWYY</sequence>
<protein>
    <submittedName>
        <fullName evidence="1">Uncharacterized protein</fullName>
    </submittedName>
</protein>
<name>A0A2Z6R672_9GLOM</name>
<evidence type="ECO:0000313" key="1">
    <source>
        <dbReference type="EMBL" id="GBB93349.1"/>
    </source>
</evidence>
<organism evidence="1 2">
    <name type="scientific">Rhizophagus clarus</name>
    <dbReference type="NCBI Taxonomy" id="94130"/>
    <lineage>
        <taxon>Eukaryota</taxon>
        <taxon>Fungi</taxon>
        <taxon>Fungi incertae sedis</taxon>
        <taxon>Mucoromycota</taxon>
        <taxon>Glomeromycotina</taxon>
        <taxon>Glomeromycetes</taxon>
        <taxon>Glomerales</taxon>
        <taxon>Glomeraceae</taxon>
        <taxon>Rhizophagus</taxon>
    </lineage>
</organism>
<dbReference type="EMBL" id="BEXD01001282">
    <property type="protein sequence ID" value="GBB93349.1"/>
    <property type="molecule type" value="Genomic_DNA"/>
</dbReference>
<accession>A0A2Z6R672</accession>
<dbReference type="AlphaFoldDB" id="A0A2Z6R672"/>
<dbReference type="Proteomes" id="UP000247702">
    <property type="component" value="Unassembled WGS sequence"/>
</dbReference>
<evidence type="ECO:0000313" key="2">
    <source>
        <dbReference type="Proteomes" id="UP000247702"/>
    </source>
</evidence>